<evidence type="ECO:0000256" key="14">
    <source>
        <dbReference type="SAM" id="MobiDB-lite"/>
    </source>
</evidence>
<dbReference type="InterPro" id="IPR019787">
    <property type="entry name" value="Znf_PHD-finger"/>
</dbReference>
<evidence type="ECO:0000256" key="9">
    <source>
        <dbReference type="ARBA" id="ARBA00023163"/>
    </source>
</evidence>
<dbReference type="PROSITE" id="PS50071">
    <property type="entry name" value="HOMEOBOX_2"/>
    <property type="match status" value="1"/>
</dbReference>
<keyword evidence="17" id="KW-1185">Reference proteome</keyword>
<evidence type="ECO:0000259" key="15">
    <source>
        <dbReference type="PROSITE" id="PS50016"/>
    </source>
</evidence>
<evidence type="ECO:0000256" key="2">
    <source>
        <dbReference type="ARBA" id="ARBA00007427"/>
    </source>
</evidence>
<evidence type="ECO:0000256" key="4">
    <source>
        <dbReference type="ARBA" id="ARBA00022771"/>
    </source>
</evidence>
<proteinExistence type="inferred from homology"/>
<dbReference type="SUPFAM" id="SSF46689">
    <property type="entry name" value="Homeodomain-like"/>
    <property type="match status" value="1"/>
</dbReference>
<dbReference type="PROSITE" id="PS50016">
    <property type="entry name" value="ZF_PHD_2"/>
    <property type="match status" value="1"/>
</dbReference>
<keyword evidence="3" id="KW-0479">Metal-binding</keyword>
<feature type="domain" description="Homeobox" evidence="16">
    <location>
        <begin position="594"/>
        <end position="654"/>
    </location>
</feature>
<evidence type="ECO:0000259" key="16">
    <source>
        <dbReference type="PROSITE" id="PS50071"/>
    </source>
</evidence>
<feature type="region of interest" description="Disordered" evidence="14">
    <location>
        <begin position="318"/>
        <end position="605"/>
    </location>
</feature>
<keyword evidence="8 11" id="KW-0371">Homeobox</keyword>
<evidence type="ECO:0000256" key="8">
    <source>
        <dbReference type="ARBA" id="ARBA00023155"/>
    </source>
</evidence>
<dbReference type="InterPro" id="IPR017970">
    <property type="entry name" value="Homeobox_CS"/>
</dbReference>
<dbReference type="InterPro" id="IPR013083">
    <property type="entry name" value="Znf_RING/FYVE/PHD"/>
</dbReference>
<dbReference type="GO" id="GO:0000981">
    <property type="term" value="F:DNA-binding transcription factor activity, RNA polymerase II-specific"/>
    <property type="evidence" value="ECO:0007669"/>
    <property type="project" value="InterPro"/>
</dbReference>
<organism evidence="17 19">
    <name type="scientific">Nelumbo nucifera</name>
    <name type="common">Sacred lotus</name>
    <dbReference type="NCBI Taxonomy" id="4432"/>
    <lineage>
        <taxon>Eukaryota</taxon>
        <taxon>Viridiplantae</taxon>
        <taxon>Streptophyta</taxon>
        <taxon>Embryophyta</taxon>
        <taxon>Tracheophyta</taxon>
        <taxon>Spermatophyta</taxon>
        <taxon>Magnoliopsida</taxon>
        <taxon>Proteales</taxon>
        <taxon>Nelumbonaceae</taxon>
        <taxon>Nelumbo</taxon>
    </lineage>
</organism>
<feature type="region of interest" description="Disordered" evidence="14">
    <location>
        <begin position="1"/>
        <end position="136"/>
    </location>
</feature>
<dbReference type="Gene3D" id="1.10.10.60">
    <property type="entry name" value="Homeodomain-like"/>
    <property type="match status" value="1"/>
</dbReference>
<feature type="compositionally biased region" description="Low complexity" evidence="14">
    <location>
        <begin position="89"/>
        <end position="104"/>
    </location>
</feature>
<dbReference type="SMART" id="SM00389">
    <property type="entry name" value="HOX"/>
    <property type="match status" value="1"/>
</dbReference>
<keyword evidence="4 12" id="KW-0863">Zinc-finger</keyword>
<keyword evidence="7 11" id="KW-0238">DNA-binding</keyword>
<evidence type="ECO:0000256" key="7">
    <source>
        <dbReference type="ARBA" id="ARBA00023125"/>
    </source>
</evidence>
<evidence type="ECO:0000313" key="17">
    <source>
        <dbReference type="Proteomes" id="UP000189703"/>
    </source>
</evidence>
<dbReference type="PANTHER" id="PTHR12628">
    <property type="entry name" value="POLYCOMB-LIKE TRANSCRIPTION FACTOR"/>
    <property type="match status" value="1"/>
</dbReference>
<evidence type="ECO:0000256" key="1">
    <source>
        <dbReference type="ARBA" id="ARBA00004123"/>
    </source>
</evidence>
<dbReference type="STRING" id="4432.A0A1U8B6I6"/>
<keyword evidence="5" id="KW-0862">Zinc</keyword>
<evidence type="ECO:0000256" key="10">
    <source>
        <dbReference type="ARBA" id="ARBA00023242"/>
    </source>
</evidence>
<dbReference type="SUPFAM" id="SSF57903">
    <property type="entry name" value="FYVE/PHD zinc finger"/>
    <property type="match status" value="1"/>
</dbReference>
<evidence type="ECO:0000256" key="5">
    <source>
        <dbReference type="ARBA" id="ARBA00022833"/>
    </source>
</evidence>
<name>A0A1U8B6I6_NELNU</name>
<dbReference type="GeneID" id="104607529"/>
<evidence type="ECO:0000256" key="11">
    <source>
        <dbReference type="PROSITE-ProRule" id="PRU00108"/>
    </source>
</evidence>
<evidence type="ECO:0000256" key="3">
    <source>
        <dbReference type="ARBA" id="ARBA00022723"/>
    </source>
</evidence>
<dbReference type="PROSITE" id="PS00027">
    <property type="entry name" value="HOMEOBOX_1"/>
    <property type="match status" value="1"/>
</dbReference>
<dbReference type="InterPro" id="IPR045876">
    <property type="entry name" value="PRHA-like_PHD-finger"/>
</dbReference>
<feature type="domain" description="PHD-type" evidence="15">
    <location>
        <begin position="229"/>
        <end position="286"/>
    </location>
</feature>
<dbReference type="Gene3D" id="3.30.40.10">
    <property type="entry name" value="Zinc/RING finger domain, C3HC4 (zinc finger)"/>
    <property type="match status" value="1"/>
</dbReference>
<dbReference type="GO" id="GO:0005634">
    <property type="term" value="C:nucleus"/>
    <property type="evidence" value="ECO:0000318"/>
    <property type="project" value="GO_Central"/>
</dbReference>
<feature type="compositionally biased region" description="Basic and acidic residues" evidence="14">
    <location>
        <begin position="10"/>
        <end position="25"/>
    </location>
</feature>
<dbReference type="GO" id="GO:0045814">
    <property type="term" value="P:negative regulation of gene expression, epigenetic"/>
    <property type="evidence" value="ECO:0000318"/>
    <property type="project" value="GO_Central"/>
</dbReference>
<dbReference type="eggNOG" id="KOG4299">
    <property type="taxonomic scope" value="Eukaryota"/>
</dbReference>
<dbReference type="RefSeq" id="XP_010271495.1">
    <property type="nucleotide sequence ID" value="XM_010273193.2"/>
</dbReference>
<dbReference type="GO" id="GO:0003682">
    <property type="term" value="F:chromatin binding"/>
    <property type="evidence" value="ECO:0000318"/>
    <property type="project" value="GO_Central"/>
</dbReference>
<keyword evidence="9" id="KW-0804">Transcription</keyword>
<feature type="compositionally biased region" description="Polar residues" evidence="14">
    <location>
        <begin position="437"/>
        <end position="451"/>
    </location>
</feature>
<feature type="compositionally biased region" description="Basic and acidic residues" evidence="14">
    <location>
        <begin position="53"/>
        <end position="63"/>
    </location>
</feature>
<feature type="region of interest" description="Disordered" evidence="14">
    <location>
        <begin position="653"/>
        <end position="789"/>
    </location>
</feature>
<dbReference type="PANTHER" id="PTHR12628:SF13">
    <property type="entry name" value="HOMEOBOX PROTEIN HAT3.1"/>
    <property type="match status" value="1"/>
</dbReference>
<feature type="compositionally biased region" description="Polar residues" evidence="14">
    <location>
        <begin position="113"/>
        <end position="122"/>
    </location>
</feature>
<dbReference type="Proteomes" id="UP000189703">
    <property type="component" value="Unplaced"/>
</dbReference>
<dbReference type="FunFam" id="3.30.40.10:FF:000650">
    <property type="entry name" value="Homeobox protein HAT3.1"/>
    <property type="match status" value="1"/>
</dbReference>
<feature type="compositionally biased region" description="Polar residues" evidence="14">
    <location>
        <begin position="762"/>
        <end position="782"/>
    </location>
</feature>
<comment type="similarity">
    <text evidence="2">Belongs to the PHD-associated homeobox family.</text>
</comment>
<dbReference type="SMART" id="SM00249">
    <property type="entry name" value="PHD"/>
    <property type="match status" value="1"/>
</dbReference>
<dbReference type="RefSeq" id="XP_010271502.1">
    <property type="nucleotide sequence ID" value="XM_010273200.2"/>
</dbReference>
<sequence length="789" mass="87067">MHMGAASPVKESDDKQKISSPEESKLGQNVQLDSGNIQSEPKEPMAGGSDVADTEKLEPESKVVTKNSSRSAYKKNKVSSKSIKRKYMLRSSTSSTRVLRSMSRGTSKPPVPSSNMGNATTESGKKRKRKKKVSKTLNDEFSTIRKRIRYLLTRMNYEQSLIDAYSGEGWKGNSLEKIKPEKELQRATAEILRCKLRIRELFQHLSSLCSVGRLQESLFDSEGQIYSEDIFCAKCGSKDLSTDNDIILCDGICDRGFHQMCLEPPLSKEEIPPGDEGWLCPGCDCKVDCIELLNELRGLDLSINDNWEKIFPEAAAAAAAGDNQDGDFGFPSDDSEDYDYDPNGPQVDDEKVQTDDSSSEESDFTSASDDSGPPPNDDLYLGLPSDDSEDNDYDPTARDPDEHANRESSNSDFTSDSEDFSALSDHNIPMVTDEIPVSSSVDGTKPLTGSSERSKMDRKRKTPIHSELLSKLQPDEENALPVSGKRHRELLDYKKLHDETYGNLPSDSSDDEDWTATDAPSKGNNCAVKSTSVSPNGNLPTINNGITTKGERQNLEVTNNTPKETHQIPELGDASHTADKTNEDDQEPCSIEKTSTTPKHRSLGKAVTQKLYEAFRRNRYPDRATKENLVKELGITLRQVSKWFENARRSLRLSANEAEPTSANKVSALAPENGKVLEPEPKMPSKDDATNDGMDRESSKEGHTEAVAMECLSGKEEKKDLETGESSQQKLAAPNSRKAHLDDQTPIETLNSGETPMEAQKGQATQKNDLNANQQGTLSGIRTRSRKTA</sequence>
<dbReference type="CDD" id="cd15504">
    <property type="entry name" value="PHD_PRHA_like"/>
    <property type="match status" value="1"/>
</dbReference>
<dbReference type="OMA" id="KHSKHIA"/>
<feature type="compositionally biased region" description="Polar residues" evidence="14">
    <location>
        <begin position="522"/>
        <end position="547"/>
    </location>
</feature>
<keyword evidence="6" id="KW-0805">Transcription regulation</keyword>
<dbReference type="Pfam" id="PF00046">
    <property type="entry name" value="Homeodomain"/>
    <property type="match status" value="1"/>
</dbReference>
<gene>
    <name evidence="18 19" type="primary">LOC104607529</name>
</gene>
<feature type="compositionally biased region" description="Polar residues" evidence="14">
    <location>
        <begin position="26"/>
        <end position="39"/>
    </location>
</feature>
<dbReference type="KEGG" id="nnu:104607529"/>
<feature type="compositionally biased region" description="Basic and acidic residues" evidence="14">
    <location>
        <begin position="395"/>
        <end position="406"/>
    </location>
</feature>
<keyword evidence="10 11" id="KW-0539">Nucleus</keyword>
<dbReference type="PROSITE" id="PS01359">
    <property type="entry name" value="ZF_PHD_1"/>
    <property type="match status" value="1"/>
</dbReference>
<dbReference type="CDD" id="cd00086">
    <property type="entry name" value="homeodomain"/>
    <property type="match status" value="1"/>
</dbReference>
<feature type="compositionally biased region" description="Basic and acidic residues" evidence="14">
    <location>
        <begin position="675"/>
        <end position="704"/>
    </location>
</feature>
<dbReference type="InterPro" id="IPR001965">
    <property type="entry name" value="Znf_PHD"/>
</dbReference>
<dbReference type="AlphaFoldDB" id="A0A1U8B6I6"/>
<dbReference type="InterPro" id="IPR009057">
    <property type="entry name" value="Homeodomain-like_sf"/>
</dbReference>
<protein>
    <submittedName>
        <fullName evidence="18 19">Homeobox protein HOX1A</fullName>
    </submittedName>
</protein>
<dbReference type="Pfam" id="PF00628">
    <property type="entry name" value="PHD"/>
    <property type="match status" value="1"/>
</dbReference>
<dbReference type="GO" id="GO:0003677">
    <property type="term" value="F:DNA binding"/>
    <property type="evidence" value="ECO:0000318"/>
    <property type="project" value="GO_Central"/>
</dbReference>
<feature type="compositionally biased region" description="Basic and acidic residues" evidence="14">
    <location>
        <begin position="489"/>
        <end position="500"/>
    </location>
</feature>
<evidence type="ECO:0000256" key="12">
    <source>
        <dbReference type="PROSITE-ProRule" id="PRU00146"/>
    </source>
</evidence>
<dbReference type="InterPro" id="IPR011011">
    <property type="entry name" value="Znf_FYVE_PHD"/>
</dbReference>
<dbReference type="OrthoDB" id="1903104at2759"/>
<feature type="compositionally biased region" description="Basic and acidic residues" evidence="14">
    <location>
        <begin position="713"/>
        <end position="722"/>
    </location>
</feature>
<dbReference type="InterPro" id="IPR001356">
    <property type="entry name" value="HD"/>
</dbReference>
<accession>A0A1U8B6I6</accession>
<evidence type="ECO:0000313" key="18">
    <source>
        <dbReference type="RefSeq" id="XP_010271495.1"/>
    </source>
</evidence>
<evidence type="ECO:0000313" key="19">
    <source>
        <dbReference type="RefSeq" id="XP_010271502.1"/>
    </source>
</evidence>
<reference evidence="18 19" key="1">
    <citation type="submission" date="2025-04" db="UniProtKB">
        <authorList>
            <consortium name="RefSeq"/>
        </authorList>
    </citation>
    <scope>IDENTIFICATION</scope>
</reference>
<feature type="compositionally biased region" description="Basic residues" evidence="14">
    <location>
        <begin position="72"/>
        <end position="88"/>
    </location>
</feature>
<dbReference type="InterPro" id="IPR019786">
    <property type="entry name" value="Zinc_finger_PHD-type_CS"/>
</dbReference>
<feature type="compositionally biased region" description="Basic residues" evidence="14">
    <location>
        <begin position="125"/>
        <end position="134"/>
    </location>
</feature>
<evidence type="ECO:0000256" key="13">
    <source>
        <dbReference type="RuleBase" id="RU000682"/>
    </source>
</evidence>
<dbReference type="GO" id="GO:0008270">
    <property type="term" value="F:zinc ion binding"/>
    <property type="evidence" value="ECO:0007669"/>
    <property type="project" value="UniProtKB-KW"/>
</dbReference>
<feature type="DNA-binding region" description="Homeobox" evidence="11">
    <location>
        <begin position="596"/>
        <end position="655"/>
    </location>
</feature>
<evidence type="ECO:0000256" key="6">
    <source>
        <dbReference type="ARBA" id="ARBA00023015"/>
    </source>
</evidence>
<comment type="subcellular location">
    <subcellularLocation>
        <location evidence="1 11 13">Nucleus</location>
    </subcellularLocation>
</comment>